<proteinExistence type="predicted"/>
<gene>
    <name evidence="1" type="ORF">AYBTSS11_LOCUS9535</name>
</gene>
<reference evidence="1" key="1">
    <citation type="submission" date="2023-10" db="EMBL/GenBank/DDBJ databases">
        <authorList>
            <person name="Domelevo Entfellner J.-B."/>
        </authorList>
    </citation>
    <scope>NUCLEOTIDE SEQUENCE</scope>
</reference>
<organism evidence="1 2">
    <name type="scientific">Sphenostylis stenocarpa</name>
    <dbReference type="NCBI Taxonomy" id="92480"/>
    <lineage>
        <taxon>Eukaryota</taxon>
        <taxon>Viridiplantae</taxon>
        <taxon>Streptophyta</taxon>
        <taxon>Embryophyta</taxon>
        <taxon>Tracheophyta</taxon>
        <taxon>Spermatophyta</taxon>
        <taxon>Magnoliopsida</taxon>
        <taxon>eudicotyledons</taxon>
        <taxon>Gunneridae</taxon>
        <taxon>Pentapetalae</taxon>
        <taxon>rosids</taxon>
        <taxon>fabids</taxon>
        <taxon>Fabales</taxon>
        <taxon>Fabaceae</taxon>
        <taxon>Papilionoideae</taxon>
        <taxon>50 kb inversion clade</taxon>
        <taxon>NPAAA clade</taxon>
        <taxon>indigoferoid/millettioid clade</taxon>
        <taxon>Phaseoleae</taxon>
        <taxon>Sphenostylis</taxon>
    </lineage>
</organism>
<evidence type="ECO:0000313" key="2">
    <source>
        <dbReference type="Proteomes" id="UP001189624"/>
    </source>
</evidence>
<dbReference type="EMBL" id="OY731400">
    <property type="protein sequence ID" value="CAJ1940119.1"/>
    <property type="molecule type" value="Genomic_DNA"/>
</dbReference>
<sequence length="98" mass="10739">MREKNVGHWKIIHDEPYTISVLHGFLGKENRHVDCALSARADADGSHPNSCNLSGKTFMHSLIVDIPDIGGTQFVSCASLVAPYRASTKPHGSFLYCI</sequence>
<evidence type="ECO:0000313" key="1">
    <source>
        <dbReference type="EMBL" id="CAJ1940119.1"/>
    </source>
</evidence>
<keyword evidence="2" id="KW-1185">Reference proteome</keyword>
<dbReference type="Proteomes" id="UP001189624">
    <property type="component" value="Chromosome 3"/>
</dbReference>
<dbReference type="AlphaFoldDB" id="A0AA86S5H6"/>
<accession>A0AA86S5H6</accession>
<protein>
    <submittedName>
        <fullName evidence="1">Uncharacterized protein</fullName>
    </submittedName>
</protein>
<name>A0AA86S5H6_9FABA</name>
<dbReference type="Gramene" id="rna-AYBTSS11_LOCUS9535">
    <property type="protein sequence ID" value="CAJ1940119.1"/>
    <property type="gene ID" value="gene-AYBTSS11_LOCUS9535"/>
</dbReference>